<dbReference type="FunFam" id="1.10.10.2830:FF:000001">
    <property type="entry name" value="Chromosome partitioning protein ParB"/>
    <property type="match status" value="1"/>
</dbReference>
<evidence type="ECO:0000256" key="1">
    <source>
        <dbReference type="ARBA" id="ARBA00006295"/>
    </source>
</evidence>
<dbReference type="PANTHER" id="PTHR33375:SF1">
    <property type="entry name" value="CHROMOSOME-PARTITIONING PROTEIN PARB-RELATED"/>
    <property type="match status" value="1"/>
</dbReference>
<dbReference type="Proteomes" id="UP000242175">
    <property type="component" value="Chromosome large"/>
</dbReference>
<evidence type="ECO:0000313" key="7">
    <source>
        <dbReference type="EMBL" id="ASK78842.1"/>
    </source>
</evidence>
<dbReference type="GO" id="GO:0045881">
    <property type="term" value="P:positive regulation of sporulation resulting in formation of a cellular spore"/>
    <property type="evidence" value="ECO:0007669"/>
    <property type="project" value="TreeGrafter"/>
</dbReference>
<comment type="similarity">
    <text evidence="1">Belongs to the ParB family.</text>
</comment>
<dbReference type="GO" id="GO:0005694">
    <property type="term" value="C:chromosome"/>
    <property type="evidence" value="ECO:0007669"/>
    <property type="project" value="TreeGrafter"/>
</dbReference>
<feature type="domain" description="ParB-like N-terminal" evidence="6">
    <location>
        <begin position="39"/>
        <end position="128"/>
    </location>
</feature>
<accession>A0A220VF77</accession>
<sequence>MTKHKRGLGRGLDALLSISNVTQDKEIKEVDEITTNDIVELPINDLVPGEYQPRKLLDQDKIDELSLSIKKHGLLQPILVQKKAQYYEIIAGERRWRACKLAGQTKIKCIQKQYDNRETIAVSLIENLQREDLNVIEEAQALYRMQTEFNLTHEEIADIIGKSRATVTNLMRLNKLTEEVKALVINQKLEMGHARAILSLDESKQLVIAKQVIDNKLNVRQTEDLIKNKNINQARKKRTEIRSTFNTFEETLSKRFNSDVTIKQNSKGKGTISINFDNNAKLDELIKLLQ</sequence>
<dbReference type="InterPro" id="IPR004437">
    <property type="entry name" value="ParB/RepB/Spo0J"/>
</dbReference>
<dbReference type="SUPFAM" id="SSF109709">
    <property type="entry name" value="KorB DNA-binding domain-like"/>
    <property type="match status" value="1"/>
</dbReference>
<evidence type="ECO:0000256" key="2">
    <source>
        <dbReference type="ARBA" id="ARBA00022372"/>
    </source>
</evidence>
<evidence type="ECO:0000256" key="3">
    <source>
        <dbReference type="ARBA" id="ARBA00022829"/>
    </source>
</evidence>
<dbReference type="NCBIfam" id="TIGR00180">
    <property type="entry name" value="parB_part"/>
    <property type="match status" value="1"/>
</dbReference>
<dbReference type="Gene3D" id="3.90.1530.30">
    <property type="match status" value="1"/>
</dbReference>
<reference evidence="7 8" key="1">
    <citation type="journal article" date="2016" name="Int. J. Syst. Evol. Microbiol.">
        <title>Paraphotobacterium marinum gen. nov., sp. nov., a member of the family Vibrionaceae, isolated from surface seawater.</title>
        <authorList>
            <person name="Huang Z."/>
            <person name="Dong C."/>
            <person name="Shao Z."/>
        </authorList>
    </citation>
    <scope>NUCLEOTIDE SEQUENCE [LARGE SCALE GENOMIC DNA]</scope>
    <source>
        <strain evidence="7 8">NSCS20N07D</strain>
    </source>
</reference>
<dbReference type="OrthoDB" id="9802051at2"/>
<dbReference type="Pfam" id="PF02195">
    <property type="entry name" value="ParB_N"/>
    <property type="match status" value="1"/>
</dbReference>
<evidence type="ECO:0000259" key="6">
    <source>
        <dbReference type="SMART" id="SM00470"/>
    </source>
</evidence>
<dbReference type="InterPro" id="IPR036086">
    <property type="entry name" value="ParB/Sulfiredoxin_sf"/>
</dbReference>
<evidence type="ECO:0000256" key="4">
    <source>
        <dbReference type="ARBA" id="ARBA00023125"/>
    </source>
</evidence>
<dbReference type="Pfam" id="PF23552">
    <property type="entry name" value="ParB_C"/>
    <property type="match status" value="1"/>
</dbReference>
<dbReference type="InterPro" id="IPR057240">
    <property type="entry name" value="ParB_dimer_C"/>
</dbReference>
<proteinExistence type="inferred from homology"/>
<name>A0A220VF77_9GAMM</name>
<keyword evidence="4" id="KW-0238">DNA-binding</keyword>
<dbReference type="InterPro" id="IPR050336">
    <property type="entry name" value="Chromosome_partition/occlusion"/>
</dbReference>
<dbReference type="CDD" id="cd16393">
    <property type="entry name" value="SPO0J_N"/>
    <property type="match status" value="1"/>
</dbReference>
<dbReference type="EMBL" id="CP022355">
    <property type="protein sequence ID" value="ASK78842.1"/>
    <property type="molecule type" value="Genomic_DNA"/>
</dbReference>
<dbReference type="InterPro" id="IPR003115">
    <property type="entry name" value="ParB_N"/>
</dbReference>
<gene>
    <name evidence="7" type="ORF">CF386_03305</name>
</gene>
<dbReference type="SMART" id="SM00470">
    <property type="entry name" value="ParB"/>
    <property type="match status" value="1"/>
</dbReference>
<dbReference type="InterPro" id="IPR041468">
    <property type="entry name" value="HTH_ParB/Spo0J"/>
</dbReference>
<dbReference type="FunFam" id="3.90.1530.30:FF:000001">
    <property type="entry name" value="Chromosome partitioning protein ParB"/>
    <property type="match status" value="1"/>
</dbReference>
<dbReference type="RefSeq" id="WP_089073750.1">
    <property type="nucleotide sequence ID" value="NZ_CBCSAM010000012.1"/>
</dbReference>
<organism evidence="7 8">
    <name type="scientific">Paraphotobacterium marinum</name>
    <dbReference type="NCBI Taxonomy" id="1755811"/>
    <lineage>
        <taxon>Bacteria</taxon>
        <taxon>Pseudomonadati</taxon>
        <taxon>Pseudomonadota</taxon>
        <taxon>Gammaproteobacteria</taxon>
        <taxon>Vibrionales</taxon>
        <taxon>Vibrionaceae</taxon>
        <taxon>Paraphotobacterium</taxon>
    </lineage>
</organism>
<evidence type="ECO:0000313" key="8">
    <source>
        <dbReference type="Proteomes" id="UP000242175"/>
    </source>
</evidence>
<dbReference type="Pfam" id="PF17762">
    <property type="entry name" value="HTH_ParB"/>
    <property type="match status" value="1"/>
</dbReference>
<dbReference type="PANTHER" id="PTHR33375">
    <property type="entry name" value="CHROMOSOME-PARTITIONING PROTEIN PARB-RELATED"/>
    <property type="match status" value="1"/>
</dbReference>
<evidence type="ECO:0000256" key="5">
    <source>
        <dbReference type="ARBA" id="ARBA00025472"/>
    </source>
</evidence>
<keyword evidence="3" id="KW-0159">Chromosome partition</keyword>
<comment type="function">
    <text evidence="5">Involved in chromosome partition. Localize to both poles of the predivisional cell following completion of DNA replication. Binds to the DNA origin of replication.</text>
</comment>
<dbReference type="GO" id="GO:0003677">
    <property type="term" value="F:DNA binding"/>
    <property type="evidence" value="ECO:0007669"/>
    <property type="project" value="UniProtKB-KW"/>
</dbReference>
<dbReference type="SUPFAM" id="SSF110849">
    <property type="entry name" value="ParB/Sulfiredoxin"/>
    <property type="match status" value="1"/>
</dbReference>
<protein>
    <recommendedName>
        <fullName evidence="2">Probable chromosome-partitioning protein ParB</fullName>
    </recommendedName>
</protein>
<dbReference type="AlphaFoldDB" id="A0A220VF77"/>
<dbReference type="KEGG" id="pmai:CF386_03305"/>
<keyword evidence="8" id="KW-1185">Reference proteome</keyword>
<dbReference type="GO" id="GO:0007059">
    <property type="term" value="P:chromosome segregation"/>
    <property type="evidence" value="ECO:0007669"/>
    <property type="project" value="UniProtKB-KW"/>
</dbReference>
<dbReference type="Gene3D" id="1.10.10.2830">
    <property type="match status" value="1"/>
</dbReference>